<evidence type="ECO:0000313" key="3">
    <source>
        <dbReference type="Proteomes" id="UP001168528"/>
    </source>
</evidence>
<gene>
    <name evidence="2" type="ORF">Q0590_31720</name>
</gene>
<dbReference type="Proteomes" id="UP001168528">
    <property type="component" value="Unassembled WGS sequence"/>
</dbReference>
<reference evidence="2" key="1">
    <citation type="submission" date="2023-07" db="EMBL/GenBank/DDBJ databases">
        <title>The genome sequence of Rhodocytophaga aerolata KACC 12507.</title>
        <authorList>
            <person name="Zhang X."/>
        </authorList>
    </citation>
    <scope>NUCLEOTIDE SEQUENCE</scope>
    <source>
        <strain evidence="2">KACC 12507</strain>
    </source>
</reference>
<keyword evidence="3" id="KW-1185">Reference proteome</keyword>
<evidence type="ECO:0000259" key="1">
    <source>
        <dbReference type="Pfam" id="PF01323"/>
    </source>
</evidence>
<dbReference type="InterPro" id="IPR001853">
    <property type="entry name" value="DSBA-like_thioredoxin_dom"/>
</dbReference>
<protein>
    <submittedName>
        <fullName evidence="2">DsbA family oxidoreductase</fullName>
    </submittedName>
</protein>
<proteinExistence type="predicted"/>
<dbReference type="CDD" id="cd03024">
    <property type="entry name" value="DsbA_FrnE"/>
    <property type="match status" value="1"/>
</dbReference>
<dbReference type="PANTHER" id="PTHR13887">
    <property type="entry name" value="GLUTATHIONE S-TRANSFERASE KAPPA"/>
    <property type="match status" value="1"/>
</dbReference>
<comment type="caution">
    <text evidence="2">The sequence shown here is derived from an EMBL/GenBank/DDBJ whole genome shotgun (WGS) entry which is preliminary data.</text>
</comment>
<dbReference type="PANTHER" id="PTHR13887:SF41">
    <property type="entry name" value="THIOREDOXIN SUPERFAMILY PROTEIN"/>
    <property type="match status" value="1"/>
</dbReference>
<feature type="domain" description="DSBA-like thioredoxin" evidence="1">
    <location>
        <begin position="3"/>
        <end position="205"/>
    </location>
</feature>
<accession>A0ABT8RFK1</accession>
<dbReference type="SUPFAM" id="SSF52833">
    <property type="entry name" value="Thioredoxin-like"/>
    <property type="match status" value="1"/>
</dbReference>
<dbReference type="EMBL" id="JAUKPO010000038">
    <property type="protein sequence ID" value="MDO1450886.1"/>
    <property type="molecule type" value="Genomic_DNA"/>
</dbReference>
<name>A0ABT8RFK1_9BACT</name>
<dbReference type="Gene3D" id="3.40.30.10">
    <property type="entry name" value="Glutaredoxin"/>
    <property type="match status" value="1"/>
</dbReference>
<sequence>MKVEIWSDVVCPFCYIGKRHFENALKDFAAKESVEIVWRSFQLDPSIKPNSGQTLNDYLAKRKGITLEHAREMNEYVTQAAQQVGLSYNLDKAVVANTLNAHRLIHLAAKHGLADQAEERLFIAYFTEGKDIGNTDILLQLGIEIGLNAEEVKQVLESDRYTQEVQEDQYLAGQVGARGVPFFVFNNKYAVSGAQPSSVFAKALQKAHEEEQLTLTADGGFCTPDGICQ</sequence>
<organism evidence="2 3">
    <name type="scientific">Rhodocytophaga aerolata</name>
    <dbReference type="NCBI Taxonomy" id="455078"/>
    <lineage>
        <taxon>Bacteria</taxon>
        <taxon>Pseudomonadati</taxon>
        <taxon>Bacteroidota</taxon>
        <taxon>Cytophagia</taxon>
        <taxon>Cytophagales</taxon>
        <taxon>Rhodocytophagaceae</taxon>
        <taxon>Rhodocytophaga</taxon>
    </lineage>
</organism>
<evidence type="ECO:0000313" key="2">
    <source>
        <dbReference type="EMBL" id="MDO1450886.1"/>
    </source>
</evidence>
<dbReference type="Pfam" id="PF01323">
    <property type="entry name" value="DSBA"/>
    <property type="match status" value="1"/>
</dbReference>
<dbReference type="InterPro" id="IPR036249">
    <property type="entry name" value="Thioredoxin-like_sf"/>
</dbReference>
<dbReference type="RefSeq" id="WP_302041685.1">
    <property type="nucleotide sequence ID" value="NZ_JAUKPO010000038.1"/>
</dbReference>